<dbReference type="EMBL" id="GL438539">
    <property type="protein sequence ID" value="EFN68831.1"/>
    <property type="molecule type" value="Genomic_DNA"/>
</dbReference>
<dbReference type="AlphaFoldDB" id="E2ACJ6"/>
<accession>E2ACJ6</accession>
<evidence type="ECO:0000313" key="2">
    <source>
        <dbReference type="Proteomes" id="UP000000311"/>
    </source>
</evidence>
<dbReference type="Gene3D" id="2.110.10.10">
    <property type="entry name" value="Hemopexin-like domain"/>
    <property type="match status" value="1"/>
</dbReference>
<gene>
    <name evidence="1" type="ORF">EAG_07451</name>
</gene>
<evidence type="ECO:0000313" key="1">
    <source>
        <dbReference type="EMBL" id="EFN68831.1"/>
    </source>
</evidence>
<protein>
    <submittedName>
        <fullName evidence="1">Uncharacterized protein</fullName>
    </submittedName>
</protein>
<sequence length="347" mass="39508">MTPTIVGATPTTTATTTTTTTAARIATTPLAPDTADLCALKRIDGALIMNRRLYVAHKCNVWPIDMRERRYGAPSSFTDYFKFLPRNLTRISAMYQRPLGDIAIFAGDYVYLADSNFHLKAGWPRSVEYVGFPCDSRINSAINTHAGRSYVIYNDDKIAEINNCAMTATRHGAGYVFRDTICDNGGLPSRRRWNKNWLYKREINFAKHPIRILGRRYPLTKTAYKYVDIAVVVKRESQVDIVLGDCHGKKISLTPDMRKDLLTLRNDILSYFENDLDEAVACPPASIIVGTVTLRFGKINNLKTLRFEMQKSRTVISHRRVVDRHIRDRRRQVIAFPTLKKGFSNKH</sequence>
<dbReference type="SUPFAM" id="SSF50923">
    <property type="entry name" value="Hemopexin-like domain"/>
    <property type="match status" value="1"/>
</dbReference>
<dbReference type="OrthoDB" id="7549271at2759"/>
<keyword evidence="2" id="KW-1185">Reference proteome</keyword>
<dbReference type="OMA" id="ECIMMAR"/>
<dbReference type="InterPro" id="IPR036375">
    <property type="entry name" value="Hemopexin-like_dom_sf"/>
</dbReference>
<dbReference type="Proteomes" id="UP000000311">
    <property type="component" value="Unassembled WGS sequence"/>
</dbReference>
<dbReference type="InParanoid" id="E2ACJ6"/>
<organism evidence="2">
    <name type="scientific">Camponotus floridanus</name>
    <name type="common">Florida carpenter ant</name>
    <dbReference type="NCBI Taxonomy" id="104421"/>
    <lineage>
        <taxon>Eukaryota</taxon>
        <taxon>Metazoa</taxon>
        <taxon>Ecdysozoa</taxon>
        <taxon>Arthropoda</taxon>
        <taxon>Hexapoda</taxon>
        <taxon>Insecta</taxon>
        <taxon>Pterygota</taxon>
        <taxon>Neoptera</taxon>
        <taxon>Endopterygota</taxon>
        <taxon>Hymenoptera</taxon>
        <taxon>Apocrita</taxon>
        <taxon>Aculeata</taxon>
        <taxon>Formicoidea</taxon>
        <taxon>Formicidae</taxon>
        <taxon>Formicinae</taxon>
        <taxon>Camponotus</taxon>
    </lineage>
</organism>
<name>E2ACJ6_CAMFO</name>
<proteinExistence type="predicted"/>
<reference evidence="1 2" key="1">
    <citation type="journal article" date="2010" name="Science">
        <title>Genomic comparison of the ants Camponotus floridanus and Harpegnathos saltator.</title>
        <authorList>
            <person name="Bonasio R."/>
            <person name="Zhang G."/>
            <person name="Ye C."/>
            <person name="Mutti N.S."/>
            <person name="Fang X."/>
            <person name="Qin N."/>
            <person name="Donahue G."/>
            <person name="Yang P."/>
            <person name="Li Q."/>
            <person name="Li C."/>
            <person name="Zhang P."/>
            <person name="Huang Z."/>
            <person name="Berger S.L."/>
            <person name="Reinberg D."/>
            <person name="Wang J."/>
            <person name="Liebig J."/>
        </authorList>
    </citation>
    <scope>NUCLEOTIDE SEQUENCE [LARGE SCALE GENOMIC DNA]</scope>
    <source>
        <strain evidence="2">C129</strain>
    </source>
</reference>